<dbReference type="InterPro" id="IPR050667">
    <property type="entry name" value="PPR-containing_protein"/>
</dbReference>
<organism evidence="5 6">
    <name type="scientific">Cocos nucifera</name>
    <name type="common">Coconut palm</name>
    <dbReference type="NCBI Taxonomy" id="13894"/>
    <lineage>
        <taxon>Eukaryota</taxon>
        <taxon>Viridiplantae</taxon>
        <taxon>Streptophyta</taxon>
        <taxon>Embryophyta</taxon>
        <taxon>Tracheophyta</taxon>
        <taxon>Spermatophyta</taxon>
        <taxon>Magnoliopsida</taxon>
        <taxon>Liliopsida</taxon>
        <taxon>Arecaceae</taxon>
        <taxon>Arecoideae</taxon>
        <taxon>Cocoseae</taxon>
        <taxon>Attaleinae</taxon>
        <taxon>Cocos</taxon>
    </lineage>
</organism>
<evidence type="ECO:0000256" key="3">
    <source>
        <dbReference type="PROSITE-ProRule" id="PRU00708"/>
    </source>
</evidence>
<feature type="repeat" description="PPR" evidence="3">
    <location>
        <begin position="484"/>
        <end position="518"/>
    </location>
</feature>
<gene>
    <name evidence="5" type="ORF">COCNU_04G012600</name>
</gene>
<accession>A0A8K0I7R3</accession>
<evidence type="ECO:0000259" key="4">
    <source>
        <dbReference type="Pfam" id="PF17177"/>
    </source>
</evidence>
<feature type="repeat" description="PPR" evidence="3">
    <location>
        <begin position="344"/>
        <end position="378"/>
    </location>
</feature>
<feature type="repeat" description="PPR" evidence="3">
    <location>
        <begin position="414"/>
        <end position="448"/>
    </location>
</feature>
<dbReference type="EMBL" id="CM017875">
    <property type="protein sequence ID" value="KAG1338954.1"/>
    <property type="molecule type" value="Genomic_DNA"/>
</dbReference>
<evidence type="ECO:0000256" key="1">
    <source>
        <dbReference type="ARBA" id="ARBA00007626"/>
    </source>
</evidence>
<comment type="similarity">
    <text evidence="1">Belongs to the PPR family. P subfamily.</text>
</comment>
<dbReference type="SUPFAM" id="SSF81901">
    <property type="entry name" value="HCP-like"/>
    <property type="match status" value="1"/>
</dbReference>
<reference evidence="5" key="2">
    <citation type="submission" date="2019-07" db="EMBL/GenBank/DDBJ databases">
        <authorList>
            <person name="Yang Y."/>
            <person name="Bocs S."/>
            <person name="Baudouin L."/>
        </authorList>
    </citation>
    <scope>NUCLEOTIDE SEQUENCE</scope>
    <source>
        <tissue evidence="5">Spear leaf of Hainan Tall coconut</tissue>
    </source>
</reference>
<reference evidence="5" key="1">
    <citation type="journal article" date="2017" name="Gigascience">
        <title>The genome draft of coconut (Cocos nucifera).</title>
        <authorList>
            <person name="Xiao Y."/>
            <person name="Xu P."/>
            <person name="Fan H."/>
            <person name="Baudouin L."/>
            <person name="Xia W."/>
            <person name="Bocs S."/>
            <person name="Xu J."/>
            <person name="Li Q."/>
            <person name="Guo A."/>
            <person name="Zhou L."/>
            <person name="Li J."/>
            <person name="Wu Y."/>
            <person name="Ma Z."/>
            <person name="Armero A."/>
            <person name="Issali A.E."/>
            <person name="Liu N."/>
            <person name="Peng M."/>
            <person name="Yang Y."/>
        </authorList>
    </citation>
    <scope>NUCLEOTIDE SEQUENCE</scope>
    <source>
        <tissue evidence="5">Spear leaf of Hainan Tall coconut</tissue>
    </source>
</reference>
<feature type="repeat" description="PPR" evidence="3">
    <location>
        <begin position="274"/>
        <end position="308"/>
    </location>
</feature>
<evidence type="ECO:0000313" key="6">
    <source>
        <dbReference type="Proteomes" id="UP000797356"/>
    </source>
</evidence>
<evidence type="ECO:0000256" key="2">
    <source>
        <dbReference type="ARBA" id="ARBA00022737"/>
    </source>
</evidence>
<feature type="repeat" description="PPR" evidence="3">
    <location>
        <begin position="559"/>
        <end position="593"/>
    </location>
</feature>
<dbReference type="PANTHER" id="PTHR47939">
    <property type="entry name" value="MEMBRANE-ASSOCIATED SALT-INDUCIBLE PROTEIN-LIKE"/>
    <property type="match status" value="1"/>
</dbReference>
<dbReference type="Gene3D" id="1.25.40.10">
    <property type="entry name" value="Tetratricopeptide repeat domain"/>
    <property type="match status" value="4"/>
</dbReference>
<sequence length="704" mass="79542">MSSLHSPSTRPISPPPFFFSSRCKSSHLRYFSESYLQGKRPQLTSNPRRGNPTPLPTVVFSCGVHPTSTQARKFLAFIRNSRLPTRSVELLDFVEKNGIFRQSSVKDGVIPTKQADKMVDFVMENGDVSNEENAANCDTSEGVGEYPYLVKEDCRIAETEKVHFAEENDVLDTDREREELGFVEGNGTLPTEEGYDVAHVIEENGGMLEKEQDVLVDFTESEVYSPTDNVKSLDSCHRSGRLHVGELVQKISCLPIEERVMVLDLFEYDDKSLTISDYNDILIALVKAGEFESAVSLFSELRSRGLSPDSLSFSIMVQCLCKKNDPDEAKQVLDEMVQSGFRPNIITFTALVNSLCKRGRLKKALEVFEIMNQVGCEPTIRTYNCLISGLCYVGRLEEAFQLLQKIKKSPKMPDIYTFTLVVDGFCKVGRSDEAIELLIEAQEMGLKPTIVTYNALLNGYCKEGRPLEGLRLLEEMQHGDCLPDYISYSTILQGLLRWGEVSEAWKTYKKMKEAGFQVDVRVMNTLLRGLCRQSTINSELLKDAKELFGKVTEMDFGPSPYTYCLMVQALAIGGEMDEALDLLHEMVRAGYSPRMMTYNVILRTLCEEGRVNDALGILVLMIKREKIPSRFSFRVLLNELNRQGRLLDAFGVYAAAIKRDVISNWKPQKVWQNEEELNHIQEGESNIYQSSEEYLTCANTNVAK</sequence>
<keyword evidence="2" id="KW-0677">Repeat</keyword>
<dbReference type="InterPro" id="IPR033443">
    <property type="entry name" value="PROP1-like_PPR_dom"/>
</dbReference>
<dbReference type="Proteomes" id="UP000797356">
    <property type="component" value="Chromosome 4"/>
</dbReference>
<keyword evidence="6" id="KW-1185">Reference proteome</keyword>
<feature type="repeat" description="PPR" evidence="3">
    <location>
        <begin position="449"/>
        <end position="483"/>
    </location>
</feature>
<dbReference type="OrthoDB" id="185373at2759"/>
<dbReference type="InterPro" id="IPR011990">
    <property type="entry name" value="TPR-like_helical_dom_sf"/>
</dbReference>
<protein>
    <submittedName>
        <fullName evidence="5">Pentatricopeptide repeat-containing protein, mitochondrial-like</fullName>
    </submittedName>
</protein>
<name>A0A8K0I7R3_COCNU</name>
<dbReference type="Pfam" id="PF12854">
    <property type="entry name" value="PPR_1"/>
    <property type="match status" value="1"/>
</dbReference>
<feature type="domain" description="PROP1-like PPR" evidence="4">
    <location>
        <begin position="497"/>
        <end position="617"/>
    </location>
</feature>
<dbReference type="PROSITE" id="PS51375">
    <property type="entry name" value="PPR"/>
    <property type="match status" value="9"/>
</dbReference>
<feature type="repeat" description="PPR" evidence="3">
    <location>
        <begin position="594"/>
        <end position="628"/>
    </location>
</feature>
<proteinExistence type="inferred from homology"/>
<comment type="caution">
    <text evidence="5">The sequence shown here is derived from an EMBL/GenBank/DDBJ whole genome shotgun (WGS) entry which is preliminary data.</text>
</comment>
<dbReference type="PANTHER" id="PTHR47939:SF13">
    <property type="entry name" value="OS03G0201400 PROTEIN"/>
    <property type="match status" value="1"/>
</dbReference>
<dbReference type="AlphaFoldDB" id="A0A8K0I7R3"/>
<dbReference type="Pfam" id="PF17177">
    <property type="entry name" value="PPR_long"/>
    <property type="match status" value="1"/>
</dbReference>
<feature type="repeat" description="PPR" evidence="3">
    <location>
        <begin position="379"/>
        <end position="413"/>
    </location>
</feature>
<dbReference type="NCBIfam" id="TIGR00756">
    <property type="entry name" value="PPR"/>
    <property type="match status" value="9"/>
</dbReference>
<dbReference type="InterPro" id="IPR002885">
    <property type="entry name" value="PPR_rpt"/>
</dbReference>
<evidence type="ECO:0000313" key="5">
    <source>
        <dbReference type="EMBL" id="KAG1338954.1"/>
    </source>
</evidence>
<feature type="repeat" description="PPR" evidence="3">
    <location>
        <begin position="309"/>
        <end position="343"/>
    </location>
</feature>
<dbReference type="Pfam" id="PF13041">
    <property type="entry name" value="PPR_2"/>
    <property type="match status" value="3"/>
</dbReference>